<evidence type="ECO:0000256" key="1">
    <source>
        <dbReference type="SAM" id="Phobius"/>
    </source>
</evidence>
<protein>
    <submittedName>
        <fullName evidence="2">Uncharacterized protein</fullName>
    </submittedName>
</protein>
<dbReference type="Proteomes" id="UP000266861">
    <property type="component" value="Unassembled WGS sequence"/>
</dbReference>
<feature type="transmembrane region" description="Helical" evidence="1">
    <location>
        <begin position="64"/>
        <end position="83"/>
    </location>
</feature>
<name>A0A397J721_9GLOM</name>
<keyword evidence="3" id="KW-1185">Reference proteome</keyword>
<sequence>MSTLQITLPRHVYTASQKLSSTEFGKLLMEKKHVVRLNDAIKCVYLQNVQIYNMKEEHKCNYKYCALIILAADHLLFAAMPITQGTTLQLNWFLVKNVIPFPY</sequence>
<dbReference type="EMBL" id="PQFF01000092">
    <property type="protein sequence ID" value="RHZ83277.1"/>
    <property type="molecule type" value="Genomic_DNA"/>
</dbReference>
<evidence type="ECO:0000313" key="2">
    <source>
        <dbReference type="EMBL" id="RHZ83277.1"/>
    </source>
</evidence>
<dbReference type="AlphaFoldDB" id="A0A397J721"/>
<keyword evidence="1" id="KW-0472">Membrane</keyword>
<organism evidence="2 3">
    <name type="scientific">Diversispora epigaea</name>
    <dbReference type="NCBI Taxonomy" id="1348612"/>
    <lineage>
        <taxon>Eukaryota</taxon>
        <taxon>Fungi</taxon>
        <taxon>Fungi incertae sedis</taxon>
        <taxon>Mucoromycota</taxon>
        <taxon>Glomeromycotina</taxon>
        <taxon>Glomeromycetes</taxon>
        <taxon>Diversisporales</taxon>
        <taxon>Diversisporaceae</taxon>
        <taxon>Diversispora</taxon>
    </lineage>
</organism>
<keyword evidence="1" id="KW-0812">Transmembrane</keyword>
<keyword evidence="1" id="KW-1133">Transmembrane helix</keyword>
<gene>
    <name evidence="2" type="ORF">Glove_99g328</name>
</gene>
<accession>A0A397J721</accession>
<proteinExistence type="predicted"/>
<reference evidence="2 3" key="1">
    <citation type="submission" date="2018-08" db="EMBL/GenBank/DDBJ databases">
        <title>Genome and evolution of the arbuscular mycorrhizal fungus Diversispora epigaea (formerly Glomus versiforme) and its bacterial endosymbionts.</title>
        <authorList>
            <person name="Sun X."/>
            <person name="Fei Z."/>
            <person name="Harrison M."/>
        </authorList>
    </citation>
    <scope>NUCLEOTIDE SEQUENCE [LARGE SCALE GENOMIC DNA]</scope>
    <source>
        <strain evidence="2 3">IT104</strain>
    </source>
</reference>
<evidence type="ECO:0000313" key="3">
    <source>
        <dbReference type="Proteomes" id="UP000266861"/>
    </source>
</evidence>
<comment type="caution">
    <text evidence="2">The sequence shown here is derived from an EMBL/GenBank/DDBJ whole genome shotgun (WGS) entry which is preliminary data.</text>
</comment>